<keyword evidence="10" id="KW-1185">Reference proteome</keyword>
<dbReference type="GO" id="GO:0042147">
    <property type="term" value="P:retrograde transport, endosome to Golgi"/>
    <property type="evidence" value="ECO:0000318"/>
    <property type="project" value="GO_Central"/>
</dbReference>
<feature type="region of interest" description="Disordered" evidence="6">
    <location>
        <begin position="1"/>
        <end position="24"/>
    </location>
</feature>
<feature type="domain" description="Vps52 C-terminal" evidence="8">
    <location>
        <begin position="302"/>
        <end position="606"/>
    </location>
</feature>
<dbReference type="OrthoDB" id="19482at2759"/>
<dbReference type="GO" id="GO:0000938">
    <property type="term" value="C:GARP complex"/>
    <property type="evidence" value="ECO:0000318"/>
    <property type="project" value="GO_Central"/>
</dbReference>
<dbReference type="PANTHER" id="PTHR14190:SF7">
    <property type="entry name" value="VACUOLAR PROTEIN SORTING-ASSOCIATED PROTEIN 52 HOMOLOG"/>
    <property type="match status" value="1"/>
</dbReference>
<dbReference type="InterPro" id="IPR007258">
    <property type="entry name" value="Vps52"/>
</dbReference>
<evidence type="ECO:0000313" key="10">
    <source>
        <dbReference type="Proteomes" id="UP000054558"/>
    </source>
</evidence>
<dbReference type="InterPro" id="IPR048361">
    <property type="entry name" value="Vps52_C"/>
</dbReference>
<evidence type="ECO:0000256" key="1">
    <source>
        <dbReference type="ARBA" id="ARBA00004601"/>
    </source>
</evidence>
<protein>
    <submittedName>
        <fullName evidence="9">Vacuolar protein sorting-associated protein</fullName>
    </submittedName>
</protein>
<dbReference type="GO" id="GO:0019905">
    <property type="term" value="F:syntaxin binding"/>
    <property type="evidence" value="ECO:0000318"/>
    <property type="project" value="GO_Central"/>
</dbReference>
<dbReference type="Proteomes" id="UP000054558">
    <property type="component" value="Unassembled WGS sequence"/>
</dbReference>
<dbReference type="EMBL" id="DF237725">
    <property type="protein sequence ID" value="GAQ91388.1"/>
    <property type="molecule type" value="Genomic_DNA"/>
</dbReference>
<organism evidence="9 10">
    <name type="scientific">Klebsormidium nitens</name>
    <name type="common">Green alga</name>
    <name type="synonym">Ulothrix nitens</name>
    <dbReference type="NCBI Taxonomy" id="105231"/>
    <lineage>
        <taxon>Eukaryota</taxon>
        <taxon>Viridiplantae</taxon>
        <taxon>Streptophyta</taxon>
        <taxon>Klebsormidiophyceae</taxon>
        <taxon>Klebsormidiales</taxon>
        <taxon>Klebsormidiaceae</taxon>
        <taxon>Klebsormidium</taxon>
    </lineage>
</organism>
<evidence type="ECO:0000259" key="7">
    <source>
        <dbReference type="Pfam" id="PF04129"/>
    </source>
</evidence>
<evidence type="ECO:0000256" key="2">
    <source>
        <dbReference type="ARBA" id="ARBA00008180"/>
    </source>
</evidence>
<evidence type="ECO:0000256" key="3">
    <source>
        <dbReference type="ARBA" id="ARBA00022448"/>
    </source>
</evidence>
<sequence length="747" mass="82526">MVADNASEASGVPKQSADQAAQASLDQLFGADEGGQGGKGSEYDLQITGGDLTFGEDLTSEGISLEGLQDELEHFQGQEVVANILGQGSELRELARDVEDKLRQVELESIQDYIRESDNLVSLHTQIRDCDGILAHMEALLSGFQADLGAISSEIKSLQEQSLSMGVKLKNRKSAEAKLARFVEDVVVPPDLIQGIVDAEVSDAYLAYLTTLNRKLHFAATDPTARTAAALKDVEPELERLRIRAVAKSREFLLNKFLALKKPKTNIQILQQSVLLKYKYMGAFLREHGREVYPEIVATYSDTMNKVLSAQFRTYIGQLEKLQLDIVSKNDLIGVDDSRIANIFSRKTDALKNRSAVFALGDRANVLKEVDAPAIIPHIAEASHAKYPYEALFRSLHKLLMDTATSEYLFCMEFFGEEAVFDAIFAGVFAVIDESFEKVLPVCYDAVGLLLMIRITNQHQLVMSRRRVPCLDSYLDKVNLLVWPRFKAVFDLHLASVKNANVRALWEDDVHAHYVARRYAEFASAMAQLTTEGGDQQLEHNLERLRTALDDLLGKLARNFPRPKQQAIFLINNYDVVLAVLKEHGSEGGRTLASFEELLASAITIFVEEELREHFGPLIAFVKTRAVSADPDAPAAAGGAGTPGGSSSSGGASAAPISVAELEPLFKDFAARWKTAIESMHKDVITYFSNFVMGMEILRNALTQLLLYYTRLLDCLKRPGGGGTSLGKDVVSIPSIMYEIKKYSRTF</sequence>
<evidence type="ECO:0000259" key="8">
    <source>
        <dbReference type="Pfam" id="PF20655"/>
    </source>
</evidence>
<dbReference type="AlphaFoldDB" id="A0A1Y1IT79"/>
<comment type="similarity">
    <text evidence="2">Belongs to the VPS52 family.</text>
</comment>
<dbReference type="GO" id="GO:0015031">
    <property type="term" value="P:protein transport"/>
    <property type="evidence" value="ECO:0007669"/>
    <property type="project" value="UniProtKB-KW"/>
</dbReference>
<reference evidence="9 10" key="1">
    <citation type="journal article" date="2014" name="Nat. Commun.">
        <title>Klebsormidium flaccidum genome reveals primary factors for plant terrestrial adaptation.</title>
        <authorList>
            <person name="Hori K."/>
            <person name="Maruyama F."/>
            <person name="Fujisawa T."/>
            <person name="Togashi T."/>
            <person name="Yamamoto N."/>
            <person name="Seo M."/>
            <person name="Sato S."/>
            <person name="Yamada T."/>
            <person name="Mori H."/>
            <person name="Tajima N."/>
            <person name="Moriyama T."/>
            <person name="Ikeuchi M."/>
            <person name="Watanabe M."/>
            <person name="Wada H."/>
            <person name="Kobayashi K."/>
            <person name="Saito M."/>
            <person name="Masuda T."/>
            <person name="Sasaki-Sekimoto Y."/>
            <person name="Mashiguchi K."/>
            <person name="Awai K."/>
            <person name="Shimojima M."/>
            <person name="Masuda S."/>
            <person name="Iwai M."/>
            <person name="Nobusawa T."/>
            <person name="Narise T."/>
            <person name="Kondo S."/>
            <person name="Saito H."/>
            <person name="Sato R."/>
            <person name="Murakawa M."/>
            <person name="Ihara Y."/>
            <person name="Oshima-Yamada Y."/>
            <person name="Ohtaka K."/>
            <person name="Satoh M."/>
            <person name="Sonobe K."/>
            <person name="Ishii M."/>
            <person name="Ohtani R."/>
            <person name="Kanamori-Sato M."/>
            <person name="Honoki R."/>
            <person name="Miyazaki D."/>
            <person name="Mochizuki H."/>
            <person name="Umetsu J."/>
            <person name="Higashi K."/>
            <person name="Shibata D."/>
            <person name="Kamiya Y."/>
            <person name="Sato N."/>
            <person name="Nakamura Y."/>
            <person name="Tabata S."/>
            <person name="Ida S."/>
            <person name="Kurokawa K."/>
            <person name="Ohta H."/>
        </authorList>
    </citation>
    <scope>NUCLEOTIDE SEQUENCE [LARGE SCALE GENOMIC DNA]</scope>
    <source>
        <strain evidence="9 10">NIES-2285</strain>
    </source>
</reference>
<evidence type="ECO:0000256" key="5">
    <source>
        <dbReference type="ARBA" id="ARBA00023034"/>
    </source>
</evidence>
<dbReference type="InterPro" id="IPR048319">
    <property type="entry name" value="Vps52_CC"/>
</dbReference>
<evidence type="ECO:0000313" key="9">
    <source>
        <dbReference type="EMBL" id="GAQ91388.1"/>
    </source>
</evidence>
<name>A0A1Y1IT79_KLENI</name>
<evidence type="ECO:0000256" key="4">
    <source>
        <dbReference type="ARBA" id="ARBA00022927"/>
    </source>
</evidence>
<dbReference type="GO" id="GO:0006896">
    <property type="term" value="P:Golgi to vacuole transport"/>
    <property type="evidence" value="ECO:0000318"/>
    <property type="project" value="GO_Central"/>
</dbReference>
<keyword evidence="3" id="KW-0813">Transport</keyword>
<feature type="compositionally biased region" description="Gly residues" evidence="6">
    <location>
        <begin position="638"/>
        <end position="648"/>
    </location>
</feature>
<proteinExistence type="inferred from homology"/>
<accession>A0A1Y1IT79</accession>
<comment type="subcellular location">
    <subcellularLocation>
        <location evidence="1">Golgi apparatus</location>
        <location evidence="1">trans-Golgi network</location>
    </subcellularLocation>
</comment>
<keyword evidence="5" id="KW-0333">Golgi apparatus</keyword>
<dbReference type="Pfam" id="PF04129">
    <property type="entry name" value="Vps52_CC"/>
    <property type="match status" value="1"/>
</dbReference>
<evidence type="ECO:0000256" key="6">
    <source>
        <dbReference type="SAM" id="MobiDB-lite"/>
    </source>
</evidence>
<gene>
    <name evidence="9" type="ORF">KFL_007760070</name>
</gene>
<keyword evidence="4" id="KW-0653">Protein transport</keyword>
<dbReference type="PANTHER" id="PTHR14190">
    <property type="entry name" value="SUPPRESSOR OF ACTIN MUTATIONS 2/VACUOLAR PROTEIN SORTING 52"/>
    <property type="match status" value="1"/>
</dbReference>
<feature type="compositionally biased region" description="Low complexity" evidence="6">
    <location>
        <begin position="15"/>
        <end position="24"/>
    </location>
</feature>
<dbReference type="STRING" id="105231.A0A1Y1IT79"/>
<dbReference type="OMA" id="IHVVMVE"/>
<feature type="region of interest" description="Disordered" evidence="6">
    <location>
        <begin position="632"/>
        <end position="652"/>
    </location>
</feature>
<feature type="domain" description="Vps52 coiled-coil" evidence="7">
    <location>
        <begin position="112"/>
        <end position="285"/>
    </location>
</feature>
<dbReference type="GO" id="GO:0032456">
    <property type="term" value="P:endocytic recycling"/>
    <property type="evidence" value="ECO:0000318"/>
    <property type="project" value="GO_Central"/>
</dbReference>
<dbReference type="GO" id="GO:0005829">
    <property type="term" value="C:cytosol"/>
    <property type="evidence" value="ECO:0007669"/>
    <property type="project" value="GOC"/>
</dbReference>
<dbReference type="Pfam" id="PF20655">
    <property type="entry name" value="Vps52_C"/>
    <property type="match status" value="1"/>
</dbReference>